<evidence type="ECO:0000313" key="1">
    <source>
        <dbReference type="EMBL" id="PIL38780.1"/>
    </source>
</evidence>
<accession>A0A2G8SYA1</accession>
<evidence type="ECO:0008006" key="3">
    <source>
        <dbReference type="Google" id="ProtNLM"/>
    </source>
</evidence>
<dbReference type="EMBL" id="PDOB01000029">
    <property type="protein sequence ID" value="PIL38780.1"/>
    <property type="molecule type" value="Genomic_DNA"/>
</dbReference>
<evidence type="ECO:0000313" key="2">
    <source>
        <dbReference type="Proteomes" id="UP000228593"/>
    </source>
</evidence>
<gene>
    <name evidence="1" type="ORF">CR103_16235</name>
</gene>
<keyword evidence="2" id="KW-1185">Reference proteome</keyword>
<dbReference type="OrthoDB" id="8759747at2"/>
<reference evidence="1 2" key="1">
    <citation type="submission" date="2017-10" db="EMBL/GenBank/DDBJ databases">
        <title>Massilia psychrophilum sp. nov., a novel purple-pigmented bacterium isolated from Tianshan glacier, Xinjiang Municipality, China.</title>
        <authorList>
            <person name="Wang H."/>
        </authorList>
    </citation>
    <scope>NUCLEOTIDE SEQUENCE [LARGE SCALE GENOMIC DNA]</scope>
    <source>
        <strain evidence="1 2">JCM 30813</strain>
    </source>
</reference>
<dbReference type="AlphaFoldDB" id="A0A2G8SYA1"/>
<organism evidence="1 2">
    <name type="scientific">Massilia psychrophila</name>
    <dbReference type="NCBI Taxonomy" id="1603353"/>
    <lineage>
        <taxon>Bacteria</taxon>
        <taxon>Pseudomonadati</taxon>
        <taxon>Pseudomonadota</taxon>
        <taxon>Betaproteobacteria</taxon>
        <taxon>Burkholderiales</taxon>
        <taxon>Oxalobacteraceae</taxon>
        <taxon>Telluria group</taxon>
        <taxon>Massilia</taxon>
    </lineage>
</organism>
<dbReference type="Pfam" id="PF14352">
    <property type="entry name" value="DUF4402"/>
    <property type="match status" value="1"/>
</dbReference>
<protein>
    <recommendedName>
        <fullName evidence="3">DUF4402 domain-containing protein</fullName>
    </recommendedName>
</protein>
<name>A0A2G8SYA1_9BURK</name>
<dbReference type="Proteomes" id="UP000228593">
    <property type="component" value="Unassembled WGS sequence"/>
</dbReference>
<dbReference type="InterPro" id="IPR025514">
    <property type="entry name" value="DUF4402"/>
</dbReference>
<sequence>MHRRTARQVVKCFSVDCSQKSRSLTKTIRSYKMNKITAAKQNSLKIALVSVLALGATTLSGGASAANNASATATATVVTPIAITKSADLVFGSFYPGATTGTVDINTNGARTFTGGPVTASGAAAPAAAKFDVTGQASSTYTIAYAAGVTLTGPGAPMALTQISDLTGAGGATTLAAAGALSAGGTQSIYIGGSLAVGINQVSGAYTGNITATVVYN</sequence>
<proteinExistence type="predicted"/>
<comment type="caution">
    <text evidence="1">The sequence shown here is derived from an EMBL/GenBank/DDBJ whole genome shotgun (WGS) entry which is preliminary data.</text>
</comment>